<dbReference type="PANTHER" id="PTHR47506:SF7">
    <property type="entry name" value="TRANSCRIPTIONAL REGULATORY PROTEIN"/>
    <property type="match status" value="1"/>
</dbReference>
<dbReference type="PRINTS" id="PR00455">
    <property type="entry name" value="HTHTETR"/>
</dbReference>
<dbReference type="Gene3D" id="1.10.357.10">
    <property type="entry name" value="Tetracycline Repressor, domain 2"/>
    <property type="match status" value="1"/>
</dbReference>
<dbReference type="RefSeq" id="WP_201698582.1">
    <property type="nucleotide sequence ID" value="NZ_CAJHCQ010000014.1"/>
</dbReference>
<name>A0ABM8NZB2_9BURK</name>
<accession>A0ABM8NZB2</accession>
<keyword evidence="3" id="KW-0804">Transcription</keyword>
<dbReference type="Pfam" id="PF00440">
    <property type="entry name" value="TetR_N"/>
    <property type="match status" value="1"/>
</dbReference>
<dbReference type="Proteomes" id="UP000656319">
    <property type="component" value="Unassembled WGS sequence"/>
</dbReference>
<protein>
    <recommendedName>
        <fullName evidence="5">HTH tetR-type domain-containing protein</fullName>
    </recommendedName>
</protein>
<feature type="domain" description="HTH tetR-type" evidence="5">
    <location>
        <begin position="9"/>
        <end position="69"/>
    </location>
</feature>
<evidence type="ECO:0000313" key="6">
    <source>
        <dbReference type="EMBL" id="CAD6550553.1"/>
    </source>
</evidence>
<evidence type="ECO:0000313" key="7">
    <source>
        <dbReference type="Proteomes" id="UP000656319"/>
    </source>
</evidence>
<evidence type="ECO:0000256" key="1">
    <source>
        <dbReference type="ARBA" id="ARBA00023015"/>
    </source>
</evidence>
<evidence type="ECO:0000256" key="3">
    <source>
        <dbReference type="ARBA" id="ARBA00023163"/>
    </source>
</evidence>
<sequence length="184" mass="19785">MRYPAEHKEETHFRIVNAAAKAFRKHGVDGIGVAQLMKGAKLTHGGFYAHFESKDALIVEAIEAAFTQMTARLETAVSEAPPAQRRRAMFDTYMTQAHRDHPEAGCAIPSLGADVSRLNADARRAFATGINSLIELIAAQEEGAASRAEAIATLATLVGGMVLARSVRSNALSQEILDTLRNLG</sequence>
<dbReference type="SUPFAM" id="SSF48498">
    <property type="entry name" value="Tetracyclin repressor-like, C-terminal domain"/>
    <property type="match status" value="1"/>
</dbReference>
<feature type="DNA-binding region" description="H-T-H motif" evidence="4">
    <location>
        <begin position="32"/>
        <end position="51"/>
    </location>
</feature>
<proteinExistence type="predicted"/>
<evidence type="ECO:0000256" key="2">
    <source>
        <dbReference type="ARBA" id="ARBA00023125"/>
    </source>
</evidence>
<dbReference type="SUPFAM" id="SSF46689">
    <property type="entry name" value="Homeodomain-like"/>
    <property type="match status" value="1"/>
</dbReference>
<dbReference type="InterPro" id="IPR001647">
    <property type="entry name" value="HTH_TetR"/>
</dbReference>
<dbReference type="Gene3D" id="1.10.10.60">
    <property type="entry name" value="Homeodomain-like"/>
    <property type="match status" value="1"/>
</dbReference>
<keyword evidence="2 4" id="KW-0238">DNA-binding</keyword>
<dbReference type="EMBL" id="CAJHCQ010000014">
    <property type="protein sequence ID" value="CAD6550553.1"/>
    <property type="molecule type" value="Genomic_DNA"/>
</dbReference>
<gene>
    <name evidence="6" type="ORF">LMG27952_05026</name>
</gene>
<comment type="caution">
    <text evidence="6">The sequence shown here is derived from an EMBL/GenBank/DDBJ whole genome shotgun (WGS) entry which is preliminary data.</text>
</comment>
<keyword evidence="1" id="KW-0805">Transcription regulation</keyword>
<organism evidence="6 7">
    <name type="scientific">Paraburkholderia hiiakae</name>
    <dbReference type="NCBI Taxonomy" id="1081782"/>
    <lineage>
        <taxon>Bacteria</taxon>
        <taxon>Pseudomonadati</taxon>
        <taxon>Pseudomonadota</taxon>
        <taxon>Betaproteobacteria</taxon>
        <taxon>Burkholderiales</taxon>
        <taxon>Burkholderiaceae</taxon>
        <taxon>Paraburkholderia</taxon>
    </lineage>
</organism>
<dbReference type="InterPro" id="IPR009057">
    <property type="entry name" value="Homeodomain-like_sf"/>
</dbReference>
<dbReference type="PANTHER" id="PTHR47506">
    <property type="entry name" value="TRANSCRIPTIONAL REGULATORY PROTEIN"/>
    <property type="match status" value="1"/>
</dbReference>
<reference evidence="6 7" key="1">
    <citation type="submission" date="2020-10" db="EMBL/GenBank/DDBJ databases">
        <authorList>
            <person name="Peeters C."/>
        </authorList>
    </citation>
    <scope>NUCLEOTIDE SEQUENCE [LARGE SCALE GENOMIC DNA]</scope>
    <source>
        <strain evidence="6 7">LMG 27952</strain>
    </source>
</reference>
<dbReference type="PROSITE" id="PS50977">
    <property type="entry name" value="HTH_TETR_2"/>
    <property type="match status" value="1"/>
</dbReference>
<evidence type="ECO:0000256" key="4">
    <source>
        <dbReference type="PROSITE-ProRule" id="PRU00335"/>
    </source>
</evidence>
<evidence type="ECO:0000259" key="5">
    <source>
        <dbReference type="PROSITE" id="PS50977"/>
    </source>
</evidence>
<dbReference type="InterPro" id="IPR036271">
    <property type="entry name" value="Tet_transcr_reg_TetR-rel_C_sf"/>
</dbReference>
<keyword evidence="7" id="KW-1185">Reference proteome</keyword>